<name>A0A9Q1KTM2_9CARY</name>
<protein>
    <recommendedName>
        <fullName evidence="4">Cell number regulator 6</fullName>
    </recommendedName>
</protein>
<dbReference type="AlphaFoldDB" id="A0A9Q1KTM2"/>
<dbReference type="OrthoDB" id="1045822at2759"/>
<proteinExistence type="predicted"/>
<sequence>MAEETTQRPRYVKLTKAQVSADEEIKPGELNQAVPTSQLLLHNVNYPQFVQSSPVRAISYQSSSLHGPGLQLNVRKCRECGQPLPESYAPPADEPWTSGIFACTQDTESCKCSNLLVLKLLLKMLSELPAIQKLVAGGGSWTGLFCPCVLFGRNVERLRDDIPWTGPCVCHAVCVEGGMLLAAATAYTYGIDPQTTCLIWEGLLFAWWMCGIYTGNVRQELQKKYHLKNSPCDPCLVHCCMHWCALCQEHREMKSRLSEDAVAPMTIVNPPPVQEMDSGRNGHDGATSSAPPKDEKASVSPKDEDKDKDGVQMEMVPL</sequence>
<dbReference type="Proteomes" id="UP001153076">
    <property type="component" value="Unassembled WGS sequence"/>
</dbReference>
<dbReference type="Pfam" id="PF04749">
    <property type="entry name" value="PLAC8"/>
    <property type="match status" value="1"/>
</dbReference>
<feature type="region of interest" description="Disordered" evidence="1">
    <location>
        <begin position="267"/>
        <end position="318"/>
    </location>
</feature>
<accession>A0A9Q1KTM2</accession>
<dbReference type="InterPro" id="IPR006461">
    <property type="entry name" value="PLAC_motif_containing"/>
</dbReference>
<evidence type="ECO:0000256" key="1">
    <source>
        <dbReference type="SAM" id="MobiDB-lite"/>
    </source>
</evidence>
<gene>
    <name evidence="2" type="ORF">Cgig2_010498</name>
</gene>
<evidence type="ECO:0000313" key="3">
    <source>
        <dbReference type="Proteomes" id="UP001153076"/>
    </source>
</evidence>
<dbReference type="PANTHER" id="PTHR15907">
    <property type="entry name" value="DUF614 FAMILY PROTEIN-RELATED"/>
    <property type="match status" value="1"/>
</dbReference>
<evidence type="ECO:0000313" key="2">
    <source>
        <dbReference type="EMBL" id="KAJ8448611.1"/>
    </source>
</evidence>
<dbReference type="EMBL" id="JAKOGI010000028">
    <property type="protein sequence ID" value="KAJ8448611.1"/>
    <property type="molecule type" value="Genomic_DNA"/>
</dbReference>
<reference evidence="2" key="1">
    <citation type="submission" date="2022-04" db="EMBL/GenBank/DDBJ databases">
        <title>Carnegiea gigantea Genome sequencing and assembly v2.</title>
        <authorList>
            <person name="Copetti D."/>
            <person name="Sanderson M.J."/>
            <person name="Burquez A."/>
            <person name="Wojciechowski M.F."/>
        </authorList>
    </citation>
    <scope>NUCLEOTIDE SEQUENCE</scope>
    <source>
        <strain evidence="2">SGP5-SGP5p</strain>
        <tissue evidence="2">Aerial part</tissue>
    </source>
</reference>
<feature type="compositionally biased region" description="Basic and acidic residues" evidence="1">
    <location>
        <begin position="292"/>
        <end position="311"/>
    </location>
</feature>
<keyword evidence="3" id="KW-1185">Reference proteome</keyword>
<dbReference type="NCBIfam" id="TIGR01571">
    <property type="entry name" value="A_thal_Cys_rich"/>
    <property type="match status" value="1"/>
</dbReference>
<evidence type="ECO:0008006" key="4">
    <source>
        <dbReference type="Google" id="ProtNLM"/>
    </source>
</evidence>
<comment type="caution">
    <text evidence="2">The sequence shown here is derived from an EMBL/GenBank/DDBJ whole genome shotgun (WGS) entry which is preliminary data.</text>
</comment>
<organism evidence="2 3">
    <name type="scientific">Carnegiea gigantea</name>
    <dbReference type="NCBI Taxonomy" id="171969"/>
    <lineage>
        <taxon>Eukaryota</taxon>
        <taxon>Viridiplantae</taxon>
        <taxon>Streptophyta</taxon>
        <taxon>Embryophyta</taxon>
        <taxon>Tracheophyta</taxon>
        <taxon>Spermatophyta</taxon>
        <taxon>Magnoliopsida</taxon>
        <taxon>eudicotyledons</taxon>
        <taxon>Gunneridae</taxon>
        <taxon>Pentapetalae</taxon>
        <taxon>Caryophyllales</taxon>
        <taxon>Cactineae</taxon>
        <taxon>Cactaceae</taxon>
        <taxon>Cactoideae</taxon>
        <taxon>Echinocereeae</taxon>
        <taxon>Carnegiea</taxon>
    </lineage>
</organism>